<dbReference type="Proteomes" id="UP000267096">
    <property type="component" value="Unassembled WGS sequence"/>
</dbReference>
<keyword evidence="2" id="KW-1185">Reference proteome</keyword>
<reference evidence="3" key="1">
    <citation type="submission" date="2017-02" db="UniProtKB">
        <authorList>
            <consortium name="WormBaseParasite"/>
        </authorList>
    </citation>
    <scope>IDENTIFICATION</scope>
</reference>
<dbReference type="EMBL" id="UYRR01016874">
    <property type="protein sequence ID" value="VDK28659.1"/>
    <property type="molecule type" value="Genomic_DNA"/>
</dbReference>
<reference evidence="1 2" key="2">
    <citation type="submission" date="2018-11" db="EMBL/GenBank/DDBJ databases">
        <authorList>
            <consortium name="Pathogen Informatics"/>
        </authorList>
    </citation>
    <scope>NUCLEOTIDE SEQUENCE [LARGE SCALE GENOMIC DNA]</scope>
</reference>
<organism evidence="3">
    <name type="scientific">Anisakis simplex</name>
    <name type="common">Herring worm</name>
    <dbReference type="NCBI Taxonomy" id="6269"/>
    <lineage>
        <taxon>Eukaryota</taxon>
        <taxon>Metazoa</taxon>
        <taxon>Ecdysozoa</taxon>
        <taxon>Nematoda</taxon>
        <taxon>Chromadorea</taxon>
        <taxon>Rhabditida</taxon>
        <taxon>Spirurina</taxon>
        <taxon>Ascaridomorpha</taxon>
        <taxon>Ascaridoidea</taxon>
        <taxon>Anisakidae</taxon>
        <taxon>Anisakis</taxon>
        <taxon>Anisakis simplex complex</taxon>
    </lineage>
</organism>
<protein>
    <submittedName>
        <fullName evidence="3">Transcriptional regulator</fullName>
    </submittedName>
</protein>
<sequence>MYVCRFASVLQRYPHFSETLIIRRLMPKHSLVTVELEKSKRTAPYKAKFVNEKGEEISDLLEKMYVVRMISNRFRVSEFEVGSYWDVVSK</sequence>
<dbReference type="AlphaFoldDB" id="A0A0M3JIE3"/>
<accession>A0A0M3JIE3</accession>
<evidence type="ECO:0000313" key="1">
    <source>
        <dbReference type="EMBL" id="VDK28659.1"/>
    </source>
</evidence>
<evidence type="ECO:0000313" key="3">
    <source>
        <dbReference type="WBParaSite" id="ASIM_0000740901-mRNA-1"/>
    </source>
</evidence>
<proteinExistence type="predicted"/>
<gene>
    <name evidence="1" type="ORF">ASIM_LOCUS7172</name>
</gene>
<name>A0A0M3JIE3_ANISI</name>
<dbReference type="WBParaSite" id="ASIM_0000740901-mRNA-1">
    <property type="protein sequence ID" value="ASIM_0000740901-mRNA-1"/>
    <property type="gene ID" value="ASIM_0000740901"/>
</dbReference>
<evidence type="ECO:0000313" key="2">
    <source>
        <dbReference type="Proteomes" id="UP000267096"/>
    </source>
</evidence>